<dbReference type="OrthoDB" id="9802241at2"/>
<comment type="pathway">
    <text evidence="5 8">Amino-acid biosynthesis; L-lysine biosynthesis via DAP pathway; L-lysine from DL-2,6-diaminopimelate: step 1/1.</text>
</comment>
<comment type="subunit">
    <text evidence="5">Homodimer.</text>
</comment>
<comment type="catalytic activity">
    <reaction evidence="5 8">
        <text>meso-2,6-diaminopimelate + H(+) = L-lysine + CO2</text>
        <dbReference type="Rhea" id="RHEA:15101"/>
        <dbReference type="ChEBI" id="CHEBI:15378"/>
        <dbReference type="ChEBI" id="CHEBI:16526"/>
        <dbReference type="ChEBI" id="CHEBI:32551"/>
        <dbReference type="ChEBI" id="CHEBI:57791"/>
        <dbReference type="EC" id="4.1.1.20"/>
    </reaction>
</comment>
<protein>
    <recommendedName>
        <fullName evidence="5 6">Diaminopimelate decarboxylase</fullName>
        <shortName evidence="5">DAP decarboxylase</shortName>
        <shortName evidence="5">DAPDC</shortName>
        <ecNumber evidence="5 6">4.1.1.20</ecNumber>
    </recommendedName>
</protein>
<keyword evidence="4 5" id="KW-0456">Lyase</keyword>
<dbReference type="SUPFAM" id="SSF50621">
    <property type="entry name" value="Alanine racemase C-terminal domain-like"/>
    <property type="match status" value="1"/>
</dbReference>
<keyword evidence="2 5" id="KW-0210">Decarboxylase</keyword>
<dbReference type="UniPathway" id="UPA00034">
    <property type="reaction ID" value="UER00027"/>
</dbReference>
<dbReference type="Gene3D" id="2.40.37.10">
    <property type="entry name" value="Lyase, Ornithine Decarboxylase, Chain A, domain 1"/>
    <property type="match status" value="1"/>
</dbReference>
<feature type="binding site" evidence="5">
    <location>
        <position position="364"/>
    </location>
    <ligand>
        <name>substrate</name>
    </ligand>
</feature>
<dbReference type="Proteomes" id="UP000198817">
    <property type="component" value="Unassembled WGS sequence"/>
</dbReference>
<sequence length="433" mass="47903">MNLLYDNLNINEAGHLTIGGVDAVSLAEEYGTPLYVLDENIIRKKCRIYTEAMTRYFGNGSVPLFAGKALCFKGIYPIVEEEGLSADVVSPGEIYTALAAGFPAEKIYFHGNNKTDQDIRYGLEQHIGYFIVDNLNELRILNEAAGEMGVKQKILLRVTVGLDPHTLDAINTGKIDSQFGRAIETGQAEESVVQALACENLELCGYHTHIGSQIFESDPFCDQIDILLGFADDMRRKHGYTAGIFNIGGGFGVRYTESDPEVDIAENIRQISEHLKSHCEERNYPLPQVLMEPGRSIVADAGVTLYTTGGVKEIEGYRNYVMVDGGMTDNPRYALYQSAYTIVLANRMNDTADFRCTVAGRCCETGDRLAEDILLPKANRGDIAAVLTTGAYNYSMASNYNRIPRPAIVMVKDGAARLVVRRETFQDLIEREL</sequence>
<evidence type="ECO:0000256" key="5">
    <source>
        <dbReference type="HAMAP-Rule" id="MF_02120"/>
    </source>
</evidence>
<name>A0A1I7H5P8_9FIRM</name>
<dbReference type="EMBL" id="FPBT01000012">
    <property type="protein sequence ID" value="SFU56010.1"/>
    <property type="molecule type" value="Genomic_DNA"/>
</dbReference>
<evidence type="ECO:0000256" key="4">
    <source>
        <dbReference type="ARBA" id="ARBA00023239"/>
    </source>
</evidence>
<evidence type="ECO:0000256" key="6">
    <source>
        <dbReference type="NCBIfam" id="TIGR01048"/>
    </source>
</evidence>
<feature type="binding site" evidence="5">
    <location>
        <position position="332"/>
    </location>
    <ligand>
        <name>substrate</name>
    </ligand>
</feature>
<dbReference type="RefSeq" id="WP_090471251.1">
    <property type="nucleotide sequence ID" value="NZ_FOWF01000013.1"/>
</dbReference>
<gene>
    <name evidence="5" type="primary">lysA</name>
    <name evidence="10" type="ORF">SAMN05216508_11245</name>
</gene>
<feature type="active site" description="Proton donor" evidence="7">
    <location>
        <position position="363"/>
    </location>
</feature>
<keyword evidence="3 5" id="KW-0663">Pyridoxal phosphate</keyword>
<evidence type="ECO:0000313" key="10">
    <source>
        <dbReference type="EMBL" id="SFU56010.1"/>
    </source>
</evidence>
<dbReference type="InterPro" id="IPR000183">
    <property type="entry name" value="Orn/DAP/Arg_de-COase"/>
</dbReference>
<feature type="binding site" evidence="5">
    <location>
        <position position="250"/>
    </location>
    <ligand>
        <name>pyridoxal 5'-phosphate</name>
        <dbReference type="ChEBI" id="CHEBI:597326"/>
    </ligand>
</feature>
<dbReference type="Pfam" id="PF02784">
    <property type="entry name" value="Orn_Arg_deC_N"/>
    <property type="match status" value="1"/>
</dbReference>
<dbReference type="EC" id="4.1.1.20" evidence="5 6"/>
<keyword evidence="5 8" id="KW-0457">Lysine biosynthesis</keyword>
<feature type="binding site" evidence="5">
    <location>
        <position position="392"/>
    </location>
    <ligand>
        <name>substrate</name>
    </ligand>
</feature>
<evidence type="ECO:0000256" key="2">
    <source>
        <dbReference type="ARBA" id="ARBA00022793"/>
    </source>
</evidence>
<evidence type="ECO:0000256" key="1">
    <source>
        <dbReference type="ARBA" id="ARBA00001933"/>
    </source>
</evidence>
<dbReference type="AlphaFoldDB" id="A0A1I7H5P8"/>
<feature type="binding site" evidence="5">
    <location>
        <begin position="292"/>
        <end position="295"/>
    </location>
    <ligand>
        <name>pyridoxal 5'-phosphate</name>
        <dbReference type="ChEBI" id="CHEBI:597326"/>
    </ligand>
</feature>
<accession>A0A1I7H5P8</accession>
<dbReference type="InterPro" id="IPR022644">
    <property type="entry name" value="De-COase2_N"/>
</dbReference>
<comment type="function">
    <text evidence="5">Specifically catalyzes the decarboxylation of meso-diaminopimelate (meso-DAP) to L-lysine.</text>
</comment>
<dbReference type="PANTHER" id="PTHR43727:SF2">
    <property type="entry name" value="GROUP IV DECARBOXYLASE"/>
    <property type="match status" value="1"/>
</dbReference>
<dbReference type="InterPro" id="IPR009006">
    <property type="entry name" value="Ala_racemase/Decarboxylase_C"/>
</dbReference>
<dbReference type="SUPFAM" id="SSF51419">
    <property type="entry name" value="PLP-binding barrel"/>
    <property type="match status" value="1"/>
</dbReference>
<dbReference type="HAMAP" id="MF_02120">
    <property type="entry name" value="LysA"/>
    <property type="match status" value="1"/>
</dbReference>
<dbReference type="GO" id="GO:0030170">
    <property type="term" value="F:pyridoxal phosphate binding"/>
    <property type="evidence" value="ECO:0007669"/>
    <property type="project" value="UniProtKB-UniRule"/>
</dbReference>
<comment type="cofactor">
    <cofactor evidence="1 5 7 8">
        <name>pyridoxal 5'-phosphate</name>
        <dbReference type="ChEBI" id="CHEBI:597326"/>
    </cofactor>
</comment>
<evidence type="ECO:0000256" key="3">
    <source>
        <dbReference type="ARBA" id="ARBA00022898"/>
    </source>
</evidence>
<dbReference type="PANTHER" id="PTHR43727">
    <property type="entry name" value="DIAMINOPIMELATE DECARBOXYLASE"/>
    <property type="match status" value="1"/>
</dbReference>
<proteinExistence type="inferred from homology"/>
<reference evidence="10 11" key="1">
    <citation type="submission" date="2016-10" db="EMBL/GenBank/DDBJ databases">
        <authorList>
            <person name="de Groot N.N."/>
        </authorList>
    </citation>
    <scope>NUCLEOTIDE SEQUENCE [LARGE SCALE GENOMIC DNA]</scope>
    <source>
        <strain evidence="10 11">KHGC13</strain>
    </source>
</reference>
<organism evidence="10 11">
    <name type="scientific">Eubacterium pyruvativorans</name>
    <dbReference type="NCBI Taxonomy" id="155865"/>
    <lineage>
        <taxon>Bacteria</taxon>
        <taxon>Bacillati</taxon>
        <taxon>Bacillota</taxon>
        <taxon>Clostridia</taxon>
        <taxon>Eubacteriales</taxon>
        <taxon>Eubacteriaceae</taxon>
        <taxon>Eubacterium</taxon>
    </lineage>
</organism>
<feature type="binding site" evidence="5">
    <location>
        <position position="336"/>
    </location>
    <ligand>
        <name>substrate</name>
    </ligand>
</feature>
<dbReference type="STRING" id="155865.SAMN05216515_11314"/>
<dbReference type="InterPro" id="IPR029066">
    <property type="entry name" value="PLP-binding_barrel"/>
</dbReference>
<keyword evidence="5" id="KW-0028">Amino-acid biosynthesis</keyword>
<dbReference type="GO" id="GO:0009089">
    <property type="term" value="P:lysine biosynthetic process via diaminopimelate"/>
    <property type="evidence" value="ECO:0007669"/>
    <property type="project" value="UniProtKB-UniRule"/>
</dbReference>
<evidence type="ECO:0000259" key="9">
    <source>
        <dbReference type="Pfam" id="PF02784"/>
    </source>
</evidence>
<dbReference type="NCBIfam" id="TIGR01048">
    <property type="entry name" value="lysA"/>
    <property type="match status" value="1"/>
</dbReference>
<dbReference type="FunFam" id="3.20.20.10:FF:000003">
    <property type="entry name" value="Diaminopimelate decarboxylase"/>
    <property type="match status" value="1"/>
</dbReference>
<evidence type="ECO:0000256" key="8">
    <source>
        <dbReference type="RuleBase" id="RU003738"/>
    </source>
</evidence>
<feature type="domain" description="Orn/DAP/Arg decarboxylase 2 N-terminal" evidence="9">
    <location>
        <begin position="42"/>
        <end position="299"/>
    </location>
</feature>
<comment type="similarity">
    <text evidence="5">Belongs to the Orn/Lys/Arg decarboxylase class-II family. LysA subfamily.</text>
</comment>
<feature type="modified residue" description="N6-(pyridoxal phosphate)lysine" evidence="5 7">
    <location>
        <position position="68"/>
    </location>
</feature>
<dbReference type="GO" id="GO:0008836">
    <property type="term" value="F:diaminopimelate decarboxylase activity"/>
    <property type="evidence" value="ECO:0007669"/>
    <property type="project" value="UniProtKB-UniRule"/>
</dbReference>
<dbReference type="InterPro" id="IPR002986">
    <property type="entry name" value="DAP_deCOOHase_LysA"/>
</dbReference>
<feature type="binding site" evidence="5">
    <location>
        <position position="295"/>
    </location>
    <ligand>
        <name>substrate</name>
    </ligand>
</feature>
<dbReference type="Gene3D" id="3.20.20.10">
    <property type="entry name" value="Alanine racemase"/>
    <property type="match status" value="1"/>
</dbReference>
<dbReference type="CDD" id="cd06828">
    <property type="entry name" value="PLPDE_III_DapDC"/>
    <property type="match status" value="1"/>
</dbReference>
<feature type="binding site" evidence="5">
    <location>
        <position position="392"/>
    </location>
    <ligand>
        <name>pyridoxal 5'-phosphate</name>
        <dbReference type="ChEBI" id="CHEBI:597326"/>
    </ligand>
</feature>
<evidence type="ECO:0000313" key="11">
    <source>
        <dbReference type="Proteomes" id="UP000198817"/>
    </source>
</evidence>
<dbReference type="PRINTS" id="PR01181">
    <property type="entry name" value="DAPDCRBXLASE"/>
</dbReference>
<evidence type="ECO:0000256" key="7">
    <source>
        <dbReference type="PIRSR" id="PIRSR600183-50"/>
    </source>
</evidence>
<dbReference type="PRINTS" id="PR01179">
    <property type="entry name" value="ODADCRBXLASE"/>
</dbReference>
<keyword evidence="11" id="KW-1185">Reference proteome</keyword>